<keyword evidence="3 6" id="KW-0812">Transmembrane</keyword>
<feature type="transmembrane region" description="Helical" evidence="6">
    <location>
        <begin position="276"/>
        <end position="294"/>
    </location>
</feature>
<dbReference type="Gene3D" id="1.20.1250.20">
    <property type="entry name" value="MFS general substrate transporter like domains"/>
    <property type="match status" value="2"/>
</dbReference>
<evidence type="ECO:0000256" key="6">
    <source>
        <dbReference type="SAM" id="Phobius"/>
    </source>
</evidence>
<comment type="subcellular location">
    <subcellularLocation>
        <location evidence="1">Cell membrane</location>
        <topology evidence="1">Multi-pass membrane protein</topology>
    </subcellularLocation>
</comment>
<evidence type="ECO:0000313" key="8">
    <source>
        <dbReference type="EMBL" id="HJF84694.1"/>
    </source>
</evidence>
<dbReference type="Pfam" id="PF07690">
    <property type="entry name" value="MFS_1"/>
    <property type="match status" value="1"/>
</dbReference>
<gene>
    <name evidence="8" type="ORF">K8V65_03415</name>
</gene>
<proteinExistence type="predicted"/>
<dbReference type="PANTHER" id="PTHR23514">
    <property type="entry name" value="BYPASS OF STOP CODON PROTEIN 6"/>
    <property type="match status" value="1"/>
</dbReference>
<keyword evidence="5 6" id="KW-0472">Membrane</keyword>
<dbReference type="RefSeq" id="WP_289547424.1">
    <property type="nucleotide sequence ID" value="NZ_CAKMHU010000028.1"/>
</dbReference>
<dbReference type="CDD" id="cd17393">
    <property type="entry name" value="MFS_MosC_like"/>
    <property type="match status" value="1"/>
</dbReference>
<feature type="transmembrane region" description="Helical" evidence="6">
    <location>
        <begin position="20"/>
        <end position="40"/>
    </location>
</feature>
<feature type="transmembrane region" description="Helical" evidence="6">
    <location>
        <begin position="146"/>
        <end position="163"/>
    </location>
</feature>
<dbReference type="SUPFAM" id="SSF103473">
    <property type="entry name" value="MFS general substrate transporter"/>
    <property type="match status" value="1"/>
</dbReference>
<feature type="transmembrane region" description="Helical" evidence="6">
    <location>
        <begin position="334"/>
        <end position="357"/>
    </location>
</feature>
<dbReference type="AlphaFoldDB" id="A0A921HMA2"/>
<evidence type="ECO:0000256" key="4">
    <source>
        <dbReference type="ARBA" id="ARBA00022989"/>
    </source>
</evidence>
<reference evidence="8" key="2">
    <citation type="submission" date="2021-09" db="EMBL/GenBank/DDBJ databases">
        <authorList>
            <person name="Gilroy R."/>
        </authorList>
    </citation>
    <scope>NUCLEOTIDE SEQUENCE</scope>
    <source>
        <strain evidence="8">7318</strain>
    </source>
</reference>
<feature type="transmembrane region" description="Helical" evidence="6">
    <location>
        <begin position="169"/>
        <end position="192"/>
    </location>
</feature>
<feature type="transmembrane region" description="Helical" evidence="6">
    <location>
        <begin position="107"/>
        <end position="125"/>
    </location>
</feature>
<dbReference type="InterPro" id="IPR036259">
    <property type="entry name" value="MFS_trans_sf"/>
</dbReference>
<dbReference type="GO" id="GO:0022857">
    <property type="term" value="F:transmembrane transporter activity"/>
    <property type="evidence" value="ECO:0007669"/>
    <property type="project" value="InterPro"/>
</dbReference>
<name>A0A921HMA2_9FIRM</name>
<evidence type="ECO:0000313" key="9">
    <source>
        <dbReference type="Proteomes" id="UP000780768"/>
    </source>
</evidence>
<dbReference type="EMBL" id="DYVR01000092">
    <property type="protein sequence ID" value="HJF84694.1"/>
    <property type="molecule type" value="Genomic_DNA"/>
</dbReference>
<protein>
    <submittedName>
        <fullName evidence="8">MFS transporter</fullName>
    </submittedName>
</protein>
<comment type="caution">
    <text evidence="8">The sequence shown here is derived from an EMBL/GenBank/DDBJ whole genome shotgun (WGS) entry which is preliminary data.</text>
</comment>
<evidence type="ECO:0000259" key="7">
    <source>
        <dbReference type="PROSITE" id="PS50850"/>
    </source>
</evidence>
<feature type="transmembrane region" description="Helical" evidence="6">
    <location>
        <begin position="204"/>
        <end position="223"/>
    </location>
</feature>
<accession>A0A921HMA2</accession>
<dbReference type="InterPro" id="IPR020846">
    <property type="entry name" value="MFS_dom"/>
</dbReference>
<evidence type="ECO:0000256" key="5">
    <source>
        <dbReference type="ARBA" id="ARBA00023136"/>
    </source>
</evidence>
<dbReference type="PROSITE" id="PS50850">
    <property type="entry name" value="MFS"/>
    <property type="match status" value="1"/>
</dbReference>
<dbReference type="InterPro" id="IPR051788">
    <property type="entry name" value="MFS_Transporter"/>
</dbReference>
<reference evidence="8" key="1">
    <citation type="journal article" date="2021" name="PeerJ">
        <title>Extensive microbial diversity within the chicken gut microbiome revealed by metagenomics and culture.</title>
        <authorList>
            <person name="Gilroy R."/>
            <person name="Ravi A."/>
            <person name="Getino M."/>
            <person name="Pursley I."/>
            <person name="Horton D.L."/>
            <person name="Alikhan N.F."/>
            <person name="Baker D."/>
            <person name="Gharbi K."/>
            <person name="Hall N."/>
            <person name="Watson M."/>
            <person name="Adriaenssens E.M."/>
            <person name="Foster-Nyarko E."/>
            <person name="Jarju S."/>
            <person name="Secka A."/>
            <person name="Antonio M."/>
            <person name="Oren A."/>
            <person name="Chaudhuri R.R."/>
            <person name="La Ragione R."/>
            <person name="Hildebrand F."/>
            <person name="Pallen M.J."/>
        </authorList>
    </citation>
    <scope>NUCLEOTIDE SEQUENCE</scope>
    <source>
        <strain evidence="8">7318</strain>
    </source>
</reference>
<sequence length="387" mass="41326">MSVEEKYLSQFKAGTKEQHAARCSFFLAGFTVATWAPMIPAVKERLQIGDDVLGMLLLCIGISAFIFMPIAGILNQKLGCKKILRVCIIAFALILVVISFLDNIWSFVAVLLLFGMVMGTVDVTMNMNSVIVEKLSQKRIMSSMHAMWSVGCFCGAGLFSVLAKAGLAIVTIAIIHCAIICVLALAASPYFLAYKGASNEKPVAIPRGIVVLFGILACISFLAEGAVMDWSGVFLTEAKGLDLSLAGIGYAIFSVAMLVIRFIGDKAVQVIGEQRICVFGAVIAGIGFLLVVLIDNFYLMPLGFILIGLGAANIVPVLYSLLKNQNDMPINAAVTAITCMGYTGVILGPAVLGFIAHGAGITFVFYLLAALFMMEAVLAKYIFNKLG</sequence>
<dbReference type="Proteomes" id="UP000780768">
    <property type="component" value="Unassembled WGS sequence"/>
</dbReference>
<dbReference type="GO" id="GO:0005886">
    <property type="term" value="C:plasma membrane"/>
    <property type="evidence" value="ECO:0007669"/>
    <property type="project" value="UniProtKB-SubCell"/>
</dbReference>
<feature type="transmembrane region" description="Helical" evidence="6">
    <location>
        <begin position="300"/>
        <end position="322"/>
    </location>
</feature>
<keyword evidence="2" id="KW-0813">Transport</keyword>
<evidence type="ECO:0000256" key="2">
    <source>
        <dbReference type="ARBA" id="ARBA00022448"/>
    </source>
</evidence>
<evidence type="ECO:0000256" key="3">
    <source>
        <dbReference type="ARBA" id="ARBA00022692"/>
    </source>
</evidence>
<feature type="transmembrane region" description="Helical" evidence="6">
    <location>
        <begin position="83"/>
        <end position="101"/>
    </location>
</feature>
<evidence type="ECO:0000256" key="1">
    <source>
        <dbReference type="ARBA" id="ARBA00004651"/>
    </source>
</evidence>
<feature type="domain" description="Major facilitator superfamily (MFS) profile" evidence="7">
    <location>
        <begin position="17"/>
        <end position="387"/>
    </location>
</feature>
<organism evidence="8 9">
    <name type="scientific">Megamonas hypermegale</name>
    <dbReference type="NCBI Taxonomy" id="158847"/>
    <lineage>
        <taxon>Bacteria</taxon>
        <taxon>Bacillati</taxon>
        <taxon>Bacillota</taxon>
        <taxon>Negativicutes</taxon>
        <taxon>Selenomonadales</taxon>
        <taxon>Selenomonadaceae</taxon>
        <taxon>Megamonas</taxon>
    </lineage>
</organism>
<feature type="transmembrane region" description="Helical" evidence="6">
    <location>
        <begin position="243"/>
        <end position="264"/>
    </location>
</feature>
<keyword evidence="4 6" id="KW-1133">Transmembrane helix</keyword>
<dbReference type="PANTHER" id="PTHR23514:SF13">
    <property type="entry name" value="INNER MEMBRANE PROTEIN YBJJ"/>
    <property type="match status" value="1"/>
</dbReference>
<dbReference type="InterPro" id="IPR011701">
    <property type="entry name" value="MFS"/>
</dbReference>
<feature type="transmembrane region" description="Helical" evidence="6">
    <location>
        <begin position="363"/>
        <end position="383"/>
    </location>
</feature>
<feature type="transmembrane region" description="Helical" evidence="6">
    <location>
        <begin position="52"/>
        <end position="71"/>
    </location>
</feature>